<feature type="domain" description="RsdA/BaiN/AoA(So)-like Rossmann fold-like" evidence="4">
    <location>
        <begin position="3"/>
        <end position="380"/>
    </location>
</feature>
<gene>
    <name evidence="6" type="ORF">HRQ87_03170</name>
</gene>
<protein>
    <submittedName>
        <fullName evidence="6">TIGR03862 family flavoprotein</fullName>
    </submittedName>
</protein>
<evidence type="ECO:0000259" key="4">
    <source>
        <dbReference type="Pfam" id="PF03486"/>
    </source>
</evidence>
<dbReference type="InterPro" id="IPR036188">
    <property type="entry name" value="FAD/NAD-bd_sf"/>
</dbReference>
<dbReference type="SUPFAM" id="SSF51905">
    <property type="entry name" value="FAD/NAD(P)-binding domain"/>
    <property type="match status" value="1"/>
</dbReference>
<dbReference type="RefSeq" id="WP_174135113.1">
    <property type="nucleotide sequence ID" value="NZ_JABUFE010000001.1"/>
</dbReference>
<keyword evidence="7" id="KW-1185">Reference proteome</keyword>
<reference evidence="6 7" key="1">
    <citation type="submission" date="2020-06" db="EMBL/GenBank/DDBJ databases">
        <title>Sulfitobacter algicola sp. nov., isolated from green algae.</title>
        <authorList>
            <person name="Wang C."/>
        </authorList>
    </citation>
    <scope>NUCLEOTIDE SEQUENCE [LARGE SCALE GENOMIC DNA]</scope>
    <source>
        <strain evidence="6 7">1151</strain>
    </source>
</reference>
<dbReference type="InterPro" id="IPR023166">
    <property type="entry name" value="BaiN-like_dom_sf"/>
</dbReference>
<keyword evidence="2" id="KW-0285">Flavoprotein</keyword>
<evidence type="ECO:0000256" key="1">
    <source>
        <dbReference type="ARBA" id="ARBA00001974"/>
    </source>
</evidence>
<dbReference type="PRINTS" id="PR00368">
    <property type="entry name" value="FADPNR"/>
</dbReference>
<comment type="caution">
    <text evidence="6">The sequence shown here is derived from an EMBL/GenBank/DDBJ whole genome shotgun (WGS) entry which is preliminary data.</text>
</comment>
<keyword evidence="3" id="KW-0274">FAD</keyword>
<dbReference type="Pfam" id="PF03486">
    <property type="entry name" value="HI0933_like"/>
    <property type="match status" value="1"/>
</dbReference>
<feature type="domain" description="RsdA/BaiN/AoA(So)-like insert" evidence="5">
    <location>
        <begin position="190"/>
        <end position="328"/>
    </location>
</feature>
<comment type="cofactor">
    <cofactor evidence="1">
        <name>FAD</name>
        <dbReference type="ChEBI" id="CHEBI:57692"/>
    </cofactor>
</comment>
<dbReference type="PANTHER" id="PTHR42887">
    <property type="entry name" value="OS12G0638800 PROTEIN"/>
    <property type="match status" value="1"/>
</dbReference>
<evidence type="ECO:0000313" key="6">
    <source>
        <dbReference type="EMBL" id="NSX53793.1"/>
    </source>
</evidence>
<dbReference type="Gene3D" id="3.50.50.60">
    <property type="entry name" value="FAD/NAD(P)-binding domain"/>
    <property type="match status" value="1"/>
</dbReference>
<dbReference type="NCBIfam" id="TIGR00275">
    <property type="entry name" value="aminoacetone oxidase family FAD-binding enzyme"/>
    <property type="match status" value="1"/>
</dbReference>
<dbReference type="InterPro" id="IPR004792">
    <property type="entry name" value="BaiN-like"/>
</dbReference>
<dbReference type="Gene3D" id="1.10.8.260">
    <property type="entry name" value="HI0933 insert domain-like"/>
    <property type="match status" value="1"/>
</dbReference>
<dbReference type="Pfam" id="PF22780">
    <property type="entry name" value="HI0933_like_1st"/>
    <property type="match status" value="1"/>
</dbReference>
<dbReference type="SUPFAM" id="SSF160996">
    <property type="entry name" value="HI0933 insert domain-like"/>
    <property type="match status" value="1"/>
</dbReference>
<evidence type="ECO:0000313" key="7">
    <source>
        <dbReference type="Proteomes" id="UP000777935"/>
    </source>
</evidence>
<evidence type="ECO:0000256" key="3">
    <source>
        <dbReference type="ARBA" id="ARBA00022827"/>
    </source>
</evidence>
<evidence type="ECO:0000256" key="2">
    <source>
        <dbReference type="ARBA" id="ARBA00022630"/>
    </source>
</evidence>
<dbReference type="NCBIfam" id="TIGR03862">
    <property type="entry name" value="flavo_PP4765"/>
    <property type="match status" value="1"/>
</dbReference>
<evidence type="ECO:0000259" key="5">
    <source>
        <dbReference type="Pfam" id="PF22780"/>
    </source>
</evidence>
<organism evidence="6 7">
    <name type="scientific">Parasulfitobacter algicola</name>
    <dbReference type="NCBI Taxonomy" id="2614809"/>
    <lineage>
        <taxon>Bacteria</taxon>
        <taxon>Pseudomonadati</taxon>
        <taxon>Pseudomonadota</taxon>
        <taxon>Alphaproteobacteria</taxon>
        <taxon>Rhodobacterales</taxon>
        <taxon>Roseobacteraceae</taxon>
        <taxon>Parasulfitobacter</taxon>
    </lineage>
</organism>
<dbReference type="EMBL" id="JABUFE010000001">
    <property type="protein sequence ID" value="NSX53793.1"/>
    <property type="molecule type" value="Genomic_DNA"/>
</dbReference>
<name>A0ABX2ILN8_9RHOB</name>
<dbReference type="Gene3D" id="2.40.30.10">
    <property type="entry name" value="Translation factors"/>
    <property type="match status" value="1"/>
</dbReference>
<dbReference type="InterPro" id="IPR022460">
    <property type="entry name" value="Flavoprotein_PP4765"/>
</dbReference>
<accession>A0ABX2ILN8</accession>
<dbReference type="InterPro" id="IPR055178">
    <property type="entry name" value="RsdA/BaiN/AoA(So)-like_dom"/>
</dbReference>
<proteinExistence type="predicted"/>
<dbReference type="InterPro" id="IPR057661">
    <property type="entry name" value="RsdA/BaiN/AoA(So)_Rossmann"/>
</dbReference>
<dbReference type="Proteomes" id="UP000777935">
    <property type="component" value="Unassembled WGS sequence"/>
</dbReference>
<sequence>MTDALIIGGGPAGLMAASELSRAGYSVVVADAKPSVGRKFLMAGKSGLNLTKDQPFDGLIKAYDTAAGPLLDIIREFDAQAVQTWAVDLGQPVFTGSSGRVFPKAMKASPLLRAWLEQLRQDRVDIRAGWRWVGFDGADVVFDTPDGRVVVTPKVTVLAMGGASWGRLGSDGKWADILADRDVPIKDFKPVNMGFRVDWSSHMTRHFGQPVKSVVLKAGTLQVSGEFVISTKGIEGGGIYAVSKPVRDGADLFIDLMPDMPLDRIRARLTHRGKASLTNHLRKALKMPPIKQALLMEFAQPLPDDLAPVIKRLPVRHSGPRPMDEAISTSGGVAWNALDKNLMLTHLPGVFCAGEMIDWDAPTGGYLITACLATGRWAGRSAVKWLQSVPDHKTDIETVPQPLE</sequence>
<dbReference type="PANTHER" id="PTHR42887:SF1">
    <property type="entry name" value="BLR3961 PROTEIN"/>
    <property type="match status" value="1"/>
</dbReference>